<dbReference type="EMBL" id="JABEZX010000006">
    <property type="protein sequence ID" value="MBA0557978.1"/>
    <property type="molecule type" value="Genomic_DNA"/>
</dbReference>
<evidence type="ECO:0000313" key="1">
    <source>
        <dbReference type="EMBL" id="MBA0557978.1"/>
    </source>
</evidence>
<organism evidence="1 2">
    <name type="scientific">Gossypium lobatum</name>
    <dbReference type="NCBI Taxonomy" id="34289"/>
    <lineage>
        <taxon>Eukaryota</taxon>
        <taxon>Viridiplantae</taxon>
        <taxon>Streptophyta</taxon>
        <taxon>Embryophyta</taxon>
        <taxon>Tracheophyta</taxon>
        <taxon>Spermatophyta</taxon>
        <taxon>Magnoliopsida</taxon>
        <taxon>eudicotyledons</taxon>
        <taxon>Gunneridae</taxon>
        <taxon>Pentapetalae</taxon>
        <taxon>rosids</taxon>
        <taxon>malvids</taxon>
        <taxon>Malvales</taxon>
        <taxon>Malvaceae</taxon>
        <taxon>Malvoideae</taxon>
        <taxon>Gossypium</taxon>
    </lineage>
</organism>
<dbReference type="AlphaFoldDB" id="A0A7J8LZT1"/>
<name>A0A7J8LZT1_9ROSI</name>
<accession>A0A7J8LZT1</accession>
<evidence type="ECO:0000313" key="2">
    <source>
        <dbReference type="Proteomes" id="UP000593572"/>
    </source>
</evidence>
<protein>
    <submittedName>
        <fullName evidence="1">Uncharacterized protein</fullName>
    </submittedName>
</protein>
<proteinExistence type="predicted"/>
<reference evidence="1 2" key="1">
    <citation type="journal article" date="2019" name="Genome Biol. Evol.">
        <title>Insights into the evolution of the New World diploid cottons (Gossypium, subgenus Houzingenia) based on genome sequencing.</title>
        <authorList>
            <person name="Grover C.E."/>
            <person name="Arick M.A. 2nd"/>
            <person name="Thrash A."/>
            <person name="Conover J.L."/>
            <person name="Sanders W.S."/>
            <person name="Peterson D.G."/>
            <person name="Frelichowski J.E."/>
            <person name="Scheffler J.A."/>
            <person name="Scheffler B.E."/>
            <person name="Wendel J.F."/>
        </authorList>
    </citation>
    <scope>NUCLEOTIDE SEQUENCE [LARGE SCALE GENOMIC DNA]</scope>
    <source>
        <strain evidence="1">157</strain>
        <tissue evidence="1">Leaf</tissue>
    </source>
</reference>
<keyword evidence="2" id="KW-1185">Reference proteome</keyword>
<sequence length="141" mass="15078">MISVEAVGCVCLSMENGIAGLRINDDDEEVLQVAGVSEGQNRMYDLCLVGGIEISNLVEKRIDIRSPLKRRKKIQLSPQNHTYGSVVGSVGNSLESRGVRVARGFLVSKGMSNINTVLGINLEGRLKEGIRSVASSSTGFG</sequence>
<comment type="caution">
    <text evidence="1">The sequence shown here is derived from an EMBL/GenBank/DDBJ whole genome shotgun (WGS) entry which is preliminary data.</text>
</comment>
<gene>
    <name evidence="1" type="ORF">Golob_015019</name>
</gene>
<dbReference type="Proteomes" id="UP000593572">
    <property type="component" value="Unassembled WGS sequence"/>
</dbReference>